<evidence type="ECO:0000313" key="1">
    <source>
        <dbReference type="EMBL" id="MBW0514568.1"/>
    </source>
</evidence>
<protein>
    <submittedName>
        <fullName evidence="1">Uncharacterized protein</fullName>
    </submittedName>
</protein>
<reference evidence="1" key="1">
    <citation type="submission" date="2021-03" db="EMBL/GenBank/DDBJ databases">
        <title>Draft genome sequence of rust myrtle Austropuccinia psidii MF-1, a brazilian biotype.</title>
        <authorList>
            <person name="Quecine M.C."/>
            <person name="Pachon D.M.R."/>
            <person name="Bonatelli M.L."/>
            <person name="Correr F.H."/>
            <person name="Franceschini L.M."/>
            <person name="Leite T.F."/>
            <person name="Margarido G.R.A."/>
            <person name="Almeida C.A."/>
            <person name="Ferrarezi J.A."/>
            <person name="Labate C.A."/>
        </authorList>
    </citation>
    <scope>NUCLEOTIDE SEQUENCE</scope>
    <source>
        <strain evidence="1">MF-1</strain>
    </source>
</reference>
<name>A0A9Q3HR94_9BASI</name>
<dbReference type="EMBL" id="AVOT02024092">
    <property type="protein sequence ID" value="MBW0514568.1"/>
    <property type="molecule type" value="Genomic_DNA"/>
</dbReference>
<dbReference type="AlphaFoldDB" id="A0A9Q3HR94"/>
<accession>A0A9Q3HR94</accession>
<evidence type="ECO:0000313" key="2">
    <source>
        <dbReference type="Proteomes" id="UP000765509"/>
    </source>
</evidence>
<organism evidence="1 2">
    <name type="scientific">Austropuccinia psidii MF-1</name>
    <dbReference type="NCBI Taxonomy" id="1389203"/>
    <lineage>
        <taxon>Eukaryota</taxon>
        <taxon>Fungi</taxon>
        <taxon>Dikarya</taxon>
        <taxon>Basidiomycota</taxon>
        <taxon>Pucciniomycotina</taxon>
        <taxon>Pucciniomycetes</taxon>
        <taxon>Pucciniales</taxon>
        <taxon>Sphaerophragmiaceae</taxon>
        <taxon>Austropuccinia</taxon>
    </lineage>
</organism>
<comment type="caution">
    <text evidence="1">The sequence shown here is derived from an EMBL/GenBank/DDBJ whole genome shotgun (WGS) entry which is preliminary data.</text>
</comment>
<dbReference type="OrthoDB" id="2288984at2759"/>
<sequence length="260" mass="29740">MFPKEPRGNSLILELSLFIGWFNPLQNKLSGRQTSMGVIALNCLNLPPHLRYQPNFTYLYGIIPGPNQPNIFKISSILGPLFNELLESNRGITICTPKYPQECKVIVKLAASIGDVFATHKVEGFMSHSANRFCTWFDIKINQKQELKLGRCQYGRDVCHTSFDYCQLESCTKKEKLAKKTGIHWSELNFLPYWNPLLNVTLGVMHNWFEGVLQHHFNYQWGFSGNSARQNDSSVSNSNSDSEEIINLKMSFFPIPTRRG</sequence>
<dbReference type="Proteomes" id="UP000765509">
    <property type="component" value="Unassembled WGS sequence"/>
</dbReference>
<proteinExistence type="predicted"/>
<gene>
    <name evidence="1" type="ORF">O181_054283</name>
</gene>
<keyword evidence="2" id="KW-1185">Reference proteome</keyword>